<feature type="disulfide bond" description="Redox-active" evidence="6">
    <location>
        <begin position="58"/>
        <end position="61"/>
    </location>
</feature>
<dbReference type="CDD" id="cd03019">
    <property type="entry name" value="DsbA_DsbA"/>
    <property type="match status" value="1"/>
</dbReference>
<dbReference type="PROSITE" id="PS00194">
    <property type="entry name" value="THIOREDOXIN_1"/>
    <property type="match status" value="1"/>
</dbReference>
<dbReference type="GO" id="GO:0042597">
    <property type="term" value="C:periplasmic space"/>
    <property type="evidence" value="ECO:0007669"/>
    <property type="project" value="UniProtKB-SubCell"/>
</dbReference>
<reference evidence="9 10" key="1">
    <citation type="submission" date="2017-03" db="EMBL/GenBank/DDBJ databases">
        <title>Complete genome sequence of the novel DNRA strain Pseudomonas sp. S-6-2 isolated from Chinese polluted river sediment. Journal of Biotechnology.</title>
        <authorList>
            <person name="Li J."/>
            <person name="Xiang F."/>
            <person name="Wang L."/>
            <person name="Xi L."/>
            <person name="Liu J."/>
        </authorList>
    </citation>
    <scope>NUCLEOTIDE SEQUENCE [LARGE SCALE GENOMIC DNA]</scope>
    <source>
        <strain evidence="9 10">S-6-2</strain>
    </source>
</reference>
<comment type="subcellular location">
    <subcellularLocation>
        <location evidence="5">Periplasm</location>
    </subcellularLocation>
</comment>
<dbReference type="GO" id="GO:0016491">
    <property type="term" value="F:oxidoreductase activity"/>
    <property type="evidence" value="ECO:0007669"/>
    <property type="project" value="InterPro"/>
</dbReference>
<gene>
    <name evidence="9" type="ORF">BVH74_04180</name>
</gene>
<dbReference type="PANTHER" id="PTHR35891:SF2">
    <property type="entry name" value="THIOL:DISULFIDE INTERCHANGE PROTEIN DSBA"/>
    <property type="match status" value="1"/>
</dbReference>
<dbReference type="Pfam" id="PF01323">
    <property type="entry name" value="DSBA"/>
    <property type="match status" value="1"/>
</dbReference>
<evidence type="ECO:0000256" key="7">
    <source>
        <dbReference type="SAM" id="SignalP"/>
    </source>
</evidence>
<dbReference type="Gene3D" id="3.40.30.10">
    <property type="entry name" value="Glutaredoxin"/>
    <property type="match status" value="1"/>
</dbReference>
<dbReference type="InterPro" id="IPR017937">
    <property type="entry name" value="Thioredoxin_CS"/>
</dbReference>
<organism evidence="9 10">
    <name type="scientific">Halopseudomonas phragmitis</name>
    <dbReference type="NCBI Taxonomy" id="1931241"/>
    <lineage>
        <taxon>Bacteria</taxon>
        <taxon>Pseudomonadati</taxon>
        <taxon>Pseudomonadota</taxon>
        <taxon>Gammaproteobacteria</taxon>
        <taxon>Pseudomonadales</taxon>
        <taxon>Pseudomonadaceae</taxon>
        <taxon>Halopseudomonas</taxon>
    </lineage>
</organism>
<accession>A0A1V0B233</accession>
<dbReference type="STRING" id="1931241.BVH74_04180"/>
<protein>
    <recommendedName>
        <fullName evidence="5">Thiol:disulfide interchange protein</fullName>
    </recommendedName>
</protein>
<evidence type="ECO:0000256" key="5">
    <source>
        <dbReference type="PIRNR" id="PIRNR001488"/>
    </source>
</evidence>
<dbReference type="KEGG" id="ppha:BVH74_04180"/>
<dbReference type="EMBL" id="CP020100">
    <property type="protein sequence ID" value="AQZ93998.1"/>
    <property type="molecule type" value="Genomic_DNA"/>
</dbReference>
<evidence type="ECO:0000256" key="2">
    <source>
        <dbReference type="ARBA" id="ARBA00022729"/>
    </source>
</evidence>
<proteinExistence type="inferred from homology"/>
<dbReference type="PIRSF" id="PIRSF001488">
    <property type="entry name" value="Tdi_protein"/>
    <property type="match status" value="1"/>
</dbReference>
<dbReference type="InterPro" id="IPR001853">
    <property type="entry name" value="DSBA-like_thioredoxin_dom"/>
</dbReference>
<dbReference type="AlphaFoldDB" id="A0A1V0B233"/>
<evidence type="ECO:0000259" key="8">
    <source>
        <dbReference type="Pfam" id="PF01323"/>
    </source>
</evidence>
<keyword evidence="5" id="KW-0574">Periplasm</keyword>
<dbReference type="RefSeq" id="WP_080048853.1">
    <property type="nucleotide sequence ID" value="NZ_CP020100.1"/>
</dbReference>
<evidence type="ECO:0000256" key="4">
    <source>
        <dbReference type="ARBA" id="ARBA00023284"/>
    </source>
</evidence>
<keyword evidence="10" id="KW-1185">Reference proteome</keyword>
<comment type="similarity">
    <text evidence="1">Belongs to the thioredoxin family. DsbA subfamily.</text>
</comment>
<evidence type="ECO:0000256" key="1">
    <source>
        <dbReference type="ARBA" id="ARBA00005791"/>
    </source>
</evidence>
<dbReference type="InterPro" id="IPR023205">
    <property type="entry name" value="DsbA/DsbL"/>
</dbReference>
<keyword evidence="3 5" id="KW-1015">Disulfide bond</keyword>
<feature type="domain" description="DSBA-like thioredoxin" evidence="8">
    <location>
        <begin position="78"/>
        <end position="201"/>
    </location>
</feature>
<dbReference type="InterPro" id="IPR036249">
    <property type="entry name" value="Thioredoxin-like_sf"/>
</dbReference>
<dbReference type="Proteomes" id="UP000243488">
    <property type="component" value="Chromosome"/>
</dbReference>
<feature type="chain" id="PRO_5010712818" description="Thiol:disulfide interchange protein" evidence="7">
    <location>
        <begin position="22"/>
        <end position="211"/>
    </location>
</feature>
<dbReference type="PANTHER" id="PTHR35891">
    <property type="entry name" value="THIOL:DISULFIDE INTERCHANGE PROTEIN DSBA"/>
    <property type="match status" value="1"/>
</dbReference>
<name>A0A1V0B233_9GAMM</name>
<evidence type="ECO:0000313" key="10">
    <source>
        <dbReference type="Proteomes" id="UP000243488"/>
    </source>
</evidence>
<sequence length="211" mass="23819">MRVWLSVFAVWLLGALTLAHAQEEAPYKAGVHYVVLPTPAPTQEPDKIEVVELFWYGCGHCYTFEPIIQDWKKQLPEDVHFRPVPAMFGGTWNTHGQLFYTLESLNKLDETHSAVFQAIHNQGNRLADEGAMIKLLEPYGISSDTFKRAWSSFGVRSKMDQASRLARSYRATGVPVLVVNGKYRIEGGMVGGFDEMLKVAEFLVDQERQAL</sequence>
<dbReference type="InterPro" id="IPR050824">
    <property type="entry name" value="Thiol_disulfide_DsbA"/>
</dbReference>
<feature type="signal peptide" evidence="7">
    <location>
        <begin position="1"/>
        <end position="21"/>
    </location>
</feature>
<keyword evidence="2 7" id="KW-0732">Signal</keyword>
<evidence type="ECO:0000256" key="3">
    <source>
        <dbReference type="ARBA" id="ARBA00023157"/>
    </source>
</evidence>
<dbReference type="SUPFAM" id="SSF52833">
    <property type="entry name" value="Thioredoxin-like"/>
    <property type="match status" value="1"/>
</dbReference>
<evidence type="ECO:0000256" key="6">
    <source>
        <dbReference type="PIRSR" id="PIRSR001488-1"/>
    </source>
</evidence>
<keyword evidence="4" id="KW-0676">Redox-active center</keyword>
<evidence type="ECO:0000313" key="9">
    <source>
        <dbReference type="EMBL" id="AQZ93998.1"/>
    </source>
</evidence>